<keyword evidence="4" id="KW-1185">Reference proteome</keyword>
<evidence type="ECO:0000256" key="1">
    <source>
        <dbReference type="ARBA" id="ARBA00004123"/>
    </source>
</evidence>
<dbReference type="InterPro" id="IPR000637">
    <property type="entry name" value="HMGI/Y_DNA-bd_CS"/>
</dbReference>
<evidence type="ECO:0000256" key="2">
    <source>
        <dbReference type="ARBA" id="ARBA00023242"/>
    </source>
</evidence>
<proteinExistence type="predicted"/>
<accession>A0ABR2P4F9</accession>
<evidence type="ECO:0000313" key="3">
    <source>
        <dbReference type="EMBL" id="KAK8983324.1"/>
    </source>
</evidence>
<evidence type="ECO:0000313" key="4">
    <source>
        <dbReference type="Proteomes" id="UP001396334"/>
    </source>
</evidence>
<reference evidence="3 4" key="1">
    <citation type="journal article" date="2024" name="G3 (Bethesda)">
        <title>Genome assembly of Hibiscus sabdariffa L. provides insights into metabolisms of medicinal natural products.</title>
        <authorList>
            <person name="Kim T."/>
        </authorList>
    </citation>
    <scope>NUCLEOTIDE SEQUENCE [LARGE SCALE GENOMIC DNA]</scope>
    <source>
        <strain evidence="3">TK-2024</strain>
        <tissue evidence="3">Old leaves</tissue>
    </source>
</reference>
<name>A0ABR2P4F9_9ROSI</name>
<protein>
    <recommendedName>
        <fullName evidence="5">Rho termination factor N-terminal domain-containing protein</fullName>
    </recommendedName>
</protein>
<dbReference type="PROSITE" id="PS00354">
    <property type="entry name" value="HMGI_Y"/>
    <property type="match status" value="1"/>
</dbReference>
<organism evidence="3 4">
    <name type="scientific">Hibiscus sabdariffa</name>
    <name type="common">roselle</name>
    <dbReference type="NCBI Taxonomy" id="183260"/>
    <lineage>
        <taxon>Eukaryota</taxon>
        <taxon>Viridiplantae</taxon>
        <taxon>Streptophyta</taxon>
        <taxon>Embryophyta</taxon>
        <taxon>Tracheophyta</taxon>
        <taxon>Spermatophyta</taxon>
        <taxon>Magnoliopsida</taxon>
        <taxon>eudicotyledons</taxon>
        <taxon>Gunneridae</taxon>
        <taxon>Pentapetalae</taxon>
        <taxon>rosids</taxon>
        <taxon>malvids</taxon>
        <taxon>Malvales</taxon>
        <taxon>Malvaceae</taxon>
        <taxon>Malvoideae</taxon>
        <taxon>Hibiscus</taxon>
    </lineage>
</organism>
<comment type="subcellular location">
    <subcellularLocation>
        <location evidence="1">Nucleus</location>
    </subcellularLocation>
</comment>
<dbReference type="Proteomes" id="UP001396334">
    <property type="component" value="Unassembled WGS sequence"/>
</dbReference>
<gene>
    <name evidence="3" type="ORF">V6N11_073420</name>
</gene>
<keyword evidence="2" id="KW-0539">Nucleus</keyword>
<evidence type="ECO:0008006" key="5">
    <source>
        <dbReference type="Google" id="ProtNLM"/>
    </source>
</evidence>
<comment type="caution">
    <text evidence="3">The sequence shown here is derived from an EMBL/GenBank/DDBJ whole genome shotgun (WGS) entry which is preliminary data.</text>
</comment>
<dbReference type="EMBL" id="JBBPBN010000081">
    <property type="protein sequence ID" value="KAK8983324.1"/>
    <property type="molecule type" value="Genomic_DNA"/>
</dbReference>
<sequence length="227" mass="24126">MDVSVGVNHSEGLTQTTMGGKEYRCIQGSVEELKKVAQEIVSGQDLGRRLGDVNAPDLIDQVSNSGDLNLNMQRGNKAESGDVVEEVRSLSPSSLLVCSIPDTGTIELGQDYHTSLVNLSNIAERNSSERVTSSLADLGVIQVSLGTDGIVASKRGRGRPRKGSGVSGLVDAKKSLQYCHSQDSLRLRREIDATIKLGGLVGVKSIGRKEDIIRDISRVVAEGKGGL</sequence>